<keyword evidence="3" id="KW-1185">Reference proteome</keyword>
<feature type="signal peptide" evidence="1">
    <location>
        <begin position="1"/>
        <end position="15"/>
    </location>
</feature>
<reference evidence="2 3" key="1">
    <citation type="journal article" date="2018" name="Sci. Rep.">
        <title>Raphidocelis subcapitata (=Pseudokirchneriella subcapitata) provides an insight into genome evolution and environmental adaptations in the Sphaeropleales.</title>
        <authorList>
            <person name="Suzuki S."/>
            <person name="Yamaguchi H."/>
            <person name="Nakajima N."/>
            <person name="Kawachi M."/>
        </authorList>
    </citation>
    <scope>NUCLEOTIDE SEQUENCE [LARGE SCALE GENOMIC DNA]</scope>
    <source>
        <strain evidence="2 3">NIES-35</strain>
    </source>
</reference>
<evidence type="ECO:0000313" key="2">
    <source>
        <dbReference type="EMBL" id="GBF97459.1"/>
    </source>
</evidence>
<comment type="caution">
    <text evidence="2">The sequence shown here is derived from an EMBL/GenBank/DDBJ whole genome shotgun (WGS) entry which is preliminary data.</text>
</comment>
<dbReference type="AlphaFoldDB" id="A0A2V0PD70"/>
<evidence type="ECO:0000256" key="1">
    <source>
        <dbReference type="SAM" id="SignalP"/>
    </source>
</evidence>
<sequence>MLPLLLLALSSRADAARLLAQLVETHVVRENPRYAPQIATTLDGFGGEAAALANPNSAGVYVQAGEVHSAGDLLPGPTGRVSSAAPTAANGGAVAQSGLGEMPVISTGDMAAASVYGAGGAAVAVAAPNAFYVGGGTHATATADATGLYGGSKAIANSWVGGELPGKHWHRDEFGDVMGTRAPQTDSGGSAFRRAGALGAAGWGGEPYFGGGGTRSQTSFSGAQQFESVSYGASGIRGPIAVAAAGQALAVSQSGI</sequence>
<dbReference type="OrthoDB" id="558395at2759"/>
<dbReference type="InParanoid" id="A0A2V0PD70"/>
<name>A0A2V0PD70_9CHLO</name>
<protein>
    <submittedName>
        <fullName evidence="2">Uncharacterized protein</fullName>
    </submittedName>
</protein>
<dbReference type="Proteomes" id="UP000247498">
    <property type="component" value="Unassembled WGS sequence"/>
</dbReference>
<organism evidence="2 3">
    <name type="scientific">Raphidocelis subcapitata</name>
    <dbReference type="NCBI Taxonomy" id="307507"/>
    <lineage>
        <taxon>Eukaryota</taxon>
        <taxon>Viridiplantae</taxon>
        <taxon>Chlorophyta</taxon>
        <taxon>core chlorophytes</taxon>
        <taxon>Chlorophyceae</taxon>
        <taxon>CS clade</taxon>
        <taxon>Sphaeropleales</taxon>
        <taxon>Selenastraceae</taxon>
        <taxon>Raphidocelis</taxon>
    </lineage>
</organism>
<gene>
    <name evidence="2" type="ORF">Rsub_10382</name>
</gene>
<proteinExistence type="predicted"/>
<keyword evidence="1" id="KW-0732">Signal</keyword>
<evidence type="ECO:0000313" key="3">
    <source>
        <dbReference type="Proteomes" id="UP000247498"/>
    </source>
</evidence>
<accession>A0A2V0PD70</accession>
<dbReference type="EMBL" id="BDRX01000100">
    <property type="protein sequence ID" value="GBF97459.1"/>
    <property type="molecule type" value="Genomic_DNA"/>
</dbReference>
<feature type="chain" id="PRO_5015873931" evidence="1">
    <location>
        <begin position="16"/>
        <end position="256"/>
    </location>
</feature>